<evidence type="ECO:0000256" key="4">
    <source>
        <dbReference type="ARBA" id="ARBA00022553"/>
    </source>
</evidence>
<name>A0A366XCQ0_9RHOB</name>
<reference evidence="16 17" key="1">
    <citation type="submission" date="2018-07" db="EMBL/GenBank/DDBJ databases">
        <title>Modular assembly of carbohydrate-degrading microbial communities in the ocean.</title>
        <authorList>
            <person name="Enke T.N."/>
            <person name="Datta M.S."/>
            <person name="Schwartzman J.A."/>
            <person name="Cermak N."/>
            <person name="Schmitz D.A."/>
            <person name="Barrere J."/>
            <person name="Cordero O.X."/>
        </authorList>
    </citation>
    <scope>NUCLEOTIDE SEQUENCE [LARGE SCALE GENOMIC DNA]</scope>
    <source>
        <strain evidence="16 17">C3M10</strain>
    </source>
</reference>
<accession>A0A366XCQ0</accession>
<dbReference type="RefSeq" id="WP_113821962.1">
    <property type="nucleotide sequence ID" value="NZ_QOCE01000009.1"/>
</dbReference>
<dbReference type="PANTHER" id="PTHR45339:SF1">
    <property type="entry name" value="HYBRID SIGNAL TRANSDUCTION HISTIDINE KINASE J"/>
    <property type="match status" value="1"/>
</dbReference>
<dbReference type="GO" id="GO:0005524">
    <property type="term" value="F:ATP binding"/>
    <property type="evidence" value="ECO:0007669"/>
    <property type="project" value="UniProtKB-KW"/>
</dbReference>
<evidence type="ECO:0000256" key="9">
    <source>
        <dbReference type="ARBA" id="ARBA00022840"/>
    </source>
</evidence>
<protein>
    <recommendedName>
        <fullName evidence="3">histidine kinase</fullName>
        <ecNumber evidence="3">2.7.13.3</ecNumber>
    </recommendedName>
</protein>
<keyword evidence="4 13" id="KW-0597">Phosphoprotein</keyword>
<dbReference type="PRINTS" id="PR00344">
    <property type="entry name" value="BCTRLSENSOR"/>
</dbReference>
<feature type="domain" description="Histidine kinase" evidence="14">
    <location>
        <begin position="83"/>
        <end position="304"/>
    </location>
</feature>
<dbReference type="InterPro" id="IPR011006">
    <property type="entry name" value="CheY-like_superfamily"/>
</dbReference>
<dbReference type="SUPFAM" id="SSF52172">
    <property type="entry name" value="CheY-like"/>
    <property type="match status" value="1"/>
</dbReference>
<dbReference type="SMART" id="SM00448">
    <property type="entry name" value="REC"/>
    <property type="match status" value="1"/>
</dbReference>
<dbReference type="GO" id="GO:0016020">
    <property type="term" value="C:membrane"/>
    <property type="evidence" value="ECO:0007669"/>
    <property type="project" value="UniProtKB-SubCell"/>
</dbReference>
<keyword evidence="10" id="KW-1133">Transmembrane helix</keyword>
<evidence type="ECO:0000256" key="7">
    <source>
        <dbReference type="ARBA" id="ARBA00022741"/>
    </source>
</evidence>
<evidence type="ECO:0000256" key="3">
    <source>
        <dbReference type="ARBA" id="ARBA00012438"/>
    </source>
</evidence>
<dbReference type="Pfam" id="PF00512">
    <property type="entry name" value="HisKA"/>
    <property type="match status" value="1"/>
</dbReference>
<dbReference type="InterPro" id="IPR036890">
    <property type="entry name" value="HATPase_C_sf"/>
</dbReference>
<evidence type="ECO:0000256" key="13">
    <source>
        <dbReference type="PROSITE-ProRule" id="PRU00169"/>
    </source>
</evidence>
<evidence type="ECO:0000313" key="16">
    <source>
        <dbReference type="EMBL" id="RBW60930.1"/>
    </source>
</evidence>
<dbReference type="GO" id="GO:0000155">
    <property type="term" value="F:phosphorelay sensor kinase activity"/>
    <property type="evidence" value="ECO:0007669"/>
    <property type="project" value="InterPro"/>
</dbReference>
<proteinExistence type="predicted"/>
<dbReference type="CDD" id="cd00082">
    <property type="entry name" value="HisKA"/>
    <property type="match status" value="1"/>
</dbReference>
<dbReference type="SUPFAM" id="SSF55874">
    <property type="entry name" value="ATPase domain of HSP90 chaperone/DNA topoisomerase II/histidine kinase"/>
    <property type="match status" value="1"/>
</dbReference>
<feature type="modified residue" description="4-aspartylphosphate" evidence="13">
    <location>
        <position position="377"/>
    </location>
</feature>
<dbReference type="Gene3D" id="3.40.50.2300">
    <property type="match status" value="1"/>
</dbReference>
<keyword evidence="8 16" id="KW-0418">Kinase</keyword>
<feature type="domain" description="Response regulatory" evidence="15">
    <location>
        <begin position="328"/>
        <end position="447"/>
    </location>
</feature>
<evidence type="ECO:0000256" key="5">
    <source>
        <dbReference type="ARBA" id="ARBA00022679"/>
    </source>
</evidence>
<evidence type="ECO:0000256" key="12">
    <source>
        <dbReference type="ARBA" id="ARBA00023136"/>
    </source>
</evidence>
<dbReference type="InterPro" id="IPR003594">
    <property type="entry name" value="HATPase_dom"/>
</dbReference>
<dbReference type="InterPro" id="IPR003661">
    <property type="entry name" value="HisK_dim/P_dom"/>
</dbReference>
<dbReference type="AlphaFoldDB" id="A0A366XCQ0"/>
<dbReference type="CDD" id="cd16922">
    <property type="entry name" value="HATPase_EvgS-ArcB-TorS-like"/>
    <property type="match status" value="1"/>
</dbReference>
<keyword evidence="6" id="KW-0812">Transmembrane</keyword>
<dbReference type="SMART" id="SM00388">
    <property type="entry name" value="HisKA"/>
    <property type="match status" value="1"/>
</dbReference>
<dbReference type="PROSITE" id="PS50110">
    <property type="entry name" value="RESPONSE_REGULATORY"/>
    <property type="match status" value="1"/>
</dbReference>
<dbReference type="SUPFAM" id="SSF47384">
    <property type="entry name" value="Homodimeric domain of signal transducing histidine kinase"/>
    <property type="match status" value="1"/>
</dbReference>
<dbReference type="InterPro" id="IPR036097">
    <property type="entry name" value="HisK_dim/P_sf"/>
</dbReference>
<dbReference type="FunFam" id="1.10.287.130:FF:000004">
    <property type="entry name" value="Ethylene receptor 1"/>
    <property type="match status" value="1"/>
</dbReference>
<dbReference type="CDD" id="cd17546">
    <property type="entry name" value="REC_hyHK_CKI1_RcsC-like"/>
    <property type="match status" value="1"/>
</dbReference>
<evidence type="ECO:0000256" key="6">
    <source>
        <dbReference type="ARBA" id="ARBA00022692"/>
    </source>
</evidence>
<evidence type="ECO:0000256" key="10">
    <source>
        <dbReference type="ARBA" id="ARBA00022989"/>
    </source>
</evidence>
<keyword evidence="11" id="KW-0902">Two-component regulatory system</keyword>
<evidence type="ECO:0000256" key="8">
    <source>
        <dbReference type="ARBA" id="ARBA00022777"/>
    </source>
</evidence>
<dbReference type="Proteomes" id="UP000252706">
    <property type="component" value="Unassembled WGS sequence"/>
</dbReference>
<evidence type="ECO:0000256" key="2">
    <source>
        <dbReference type="ARBA" id="ARBA00004370"/>
    </source>
</evidence>
<comment type="subcellular location">
    <subcellularLocation>
        <location evidence="2">Membrane</location>
    </subcellularLocation>
</comment>
<keyword evidence="7" id="KW-0547">Nucleotide-binding</keyword>
<dbReference type="InterPro" id="IPR005467">
    <property type="entry name" value="His_kinase_dom"/>
</dbReference>
<evidence type="ECO:0000259" key="15">
    <source>
        <dbReference type="PROSITE" id="PS50110"/>
    </source>
</evidence>
<dbReference type="Gene3D" id="3.30.565.10">
    <property type="entry name" value="Histidine kinase-like ATPase, C-terminal domain"/>
    <property type="match status" value="1"/>
</dbReference>
<dbReference type="EMBL" id="QOCE01000009">
    <property type="protein sequence ID" value="RBW60930.1"/>
    <property type="molecule type" value="Genomic_DNA"/>
</dbReference>
<keyword evidence="9" id="KW-0067">ATP-binding</keyword>
<sequence>MSETSHPLPQVVSRRRYERALIAREEAERLLEAKSRELYEANQGLLKSKSWLEKAVQERTVELEAARIAAESANAAKSVFLASMSHEIRTPLNGILGMALALSENGLTDEQNAIVDVIRDSGSLLFSVINDILDLSKIEAGKLECEHIPCGLGQLLGSIEKQYQLGAQEKGLEFRVSIFEGAGIWVKTDATRLRQVIGNLLSNAIKFTDKGSVAMFADIVPLDAGWSKLTITVTDTGPGIPKDQHSRLFKPFSQANSGITRNFGGTGLGLVISRRICQEMGGTLTLKSDAGQGAEFVASIMVEPCDSEEMIGEDLEHSEAVLTGAQWRILAAEDNRTNRLVLHHMLKRFGMQLEMSENGEQLISRWRAEPWDLILMDVNMPVMDGLRATQIIRDHEHEEGLEPIPIIAVSANAMSHQVNGYLAHGITDHVAKPLRRAELVRAMATALTSRSVD</sequence>
<keyword evidence="12" id="KW-0472">Membrane</keyword>
<evidence type="ECO:0000313" key="17">
    <source>
        <dbReference type="Proteomes" id="UP000252706"/>
    </source>
</evidence>
<evidence type="ECO:0000259" key="14">
    <source>
        <dbReference type="PROSITE" id="PS50109"/>
    </source>
</evidence>
<dbReference type="PANTHER" id="PTHR45339">
    <property type="entry name" value="HYBRID SIGNAL TRANSDUCTION HISTIDINE KINASE J"/>
    <property type="match status" value="1"/>
</dbReference>
<dbReference type="EC" id="2.7.13.3" evidence="3"/>
<comment type="catalytic activity">
    <reaction evidence="1">
        <text>ATP + protein L-histidine = ADP + protein N-phospho-L-histidine.</text>
        <dbReference type="EC" id="2.7.13.3"/>
    </reaction>
</comment>
<evidence type="ECO:0000256" key="1">
    <source>
        <dbReference type="ARBA" id="ARBA00000085"/>
    </source>
</evidence>
<comment type="caution">
    <text evidence="16">The sequence shown here is derived from an EMBL/GenBank/DDBJ whole genome shotgun (WGS) entry which is preliminary data.</text>
</comment>
<dbReference type="Pfam" id="PF00072">
    <property type="entry name" value="Response_reg"/>
    <property type="match status" value="1"/>
</dbReference>
<dbReference type="PROSITE" id="PS50109">
    <property type="entry name" value="HIS_KIN"/>
    <property type="match status" value="1"/>
</dbReference>
<dbReference type="SMART" id="SM00387">
    <property type="entry name" value="HATPase_c"/>
    <property type="match status" value="1"/>
</dbReference>
<gene>
    <name evidence="16" type="ORF">DS909_02990</name>
</gene>
<dbReference type="InterPro" id="IPR004358">
    <property type="entry name" value="Sig_transdc_His_kin-like_C"/>
</dbReference>
<dbReference type="InterPro" id="IPR001789">
    <property type="entry name" value="Sig_transdc_resp-reg_receiver"/>
</dbReference>
<dbReference type="Gene3D" id="1.10.287.130">
    <property type="match status" value="1"/>
</dbReference>
<organism evidence="16 17">
    <name type="scientific">Phaeobacter gallaeciensis</name>
    <dbReference type="NCBI Taxonomy" id="60890"/>
    <lineage>
        <taxon>Bacteria</taxon>
        <taxon>Pseudomonadati</taxon>
        <taxon>Pseudomonadota</taxon>
        <taxon>Alphaproteobacteria</taxon>
        <taxon>Rhodobacterales</taxon>
        <taxon>Roseobacteraceae</taxon>
        <taxon>Phaeobacter</taxon>
    </lineage>
</organism>
<dbReference type="Pfam" id="PF02518">
    <property type="entry name" value="HATPase_c"/>
    <property type="match status" value="1"/>
</dbReference>
<dbReference type="FunFam" id="3.30.565.10:FF:000010">
    <property type="entry name" value="Sensor histidine kinase RcsC"/>
    <property type="match status" value="1"/>
</dbReference>
<dbReference type="OrthoDB" id="9801651at2"/>
<evidence type="ECO:0000256" key="11">
    <source>
        <dbReference type="ARBA" id="ARBA00023012"/>
    </source>
</evidence>
<keyword evidence="5" id="KW-0808">Transferase</keyword>